<evidence type="ECO:0000313" key="6">
    <source>
        <dbReference type="EMBL" id="HIU57941.1"/>
    </source>
</evidence>
<evidence type="ECO:0000256" key="5">
    <source>
        <dbReference type="RuleBase" id="RU361187"/>
    </source>
</evidence>
<dbReference type="InterPro" id="IPR006710">
    <property type="entry name" value="Glyco_hydro_43"/>
</dbReference>
<evidence type="ECO:0000256" key="1">
    <source>
        <dbReference type="ARBA" id="ARBA00004834"/>
    </source>
</evidence>
<evidence type="ECO:0000256" key="4">
    <source>
        <dbReference type="ARBA" id="ARBA00023295"/>
    </source>
</evidence>
<reference evidence="6" key="1">
    <citation type="submission" date="2020-10" db="EMBL/GenBank/DDBJ databases">
        <authorList>
            <person name="Gilroy R."/>
        </authorList>
    </citation>
    <scope>NUCLEOTIDE SEQUENCE</scope>
    <source>
        <strain evidence="6">USAMLcec3-3695</strain>
    </source>
</reference>
<dbReference type="CDD" id="cd08983">
    <property type="entry name" value="GH43_Bt3655-like"/>
    <property type="match status" value="1"/>
</dbReference>
<dbReference type="Gene3D" id="2.115.10.20">
    <property type="entry name" value="Glycosyl hydrolase domain, family 43"/>
    <property type="match status" value="1"/>
</dbReference>
<proteinExistence type="inferred from homology"/>
<evidence type="ECO:0000256" key="3">
    <source>
        <dbReference type="ARBA" id="ARBA00022801"/>
    </source>
</evidence>
<gene>
    <name evidence="6" type="ORF">IAA61_09075</name>
</gene>
<sequence>MIMEKTEAYLFTHFKGTQKTPDDEQVYFAVSRDGYKWQNLNGGRPVLRSTLGEGGVRDPHIIRKRDGSGFFLIATDLYIYGKWGENKEGWYRCQREGSRSIMIWKSDDLVNWSEQRMVKVAPDDASCAWAPECIYDEKAGDYFVYWSSRCGFDGFAKQRIYSAHTKDFREFSEPKLYIERDFSVIDTTILPENGKYYRLTKDHDETSIFMEVGTETEGEFAELKDFTMKGKAGYEGPTMYRMNDGETWCMLLDAFATDGGYQPFITKDLDSGIFTPQEGFKTPDPFRHGTVMPITASEYERLIEKYGIEE</sequence>
<dbReference type="InterPro" id="IPR050727">
    <property type="entry name" value="GH43_arabinanases"/>
</dbReference>
<organism evidence="6 7">
    <name type="scientific">Candidatus Ornithomonoglobus merdipullorum</name>
    <dbReference type="NCBI Taxonomy" id="2840895"/>
    <lineage>
        <taxon>Bacteria</taxon>
        <taxon>Bacillati</taxon>
        <taxon>Bacillota</taxon>
        <taxon>Clostridia</taxon>
        <taxon>Candidatus Ornithomonoglobus</taxon>
    </lineage>
</organism>
<keyword evidence="3 5" id="KW-0378">Hydrolase</keyword>
<comment type="pathway">
    <text evidence="1">Glycan metabolism; L-arabinan degradation.</text>
</comment>
<comment type="similarity">
    <text evidence="2 5">Belongs to the glycosyl hydrolase 43 family.</text>
</comment>
<protein>
    <submittedName>
        <fullName evidence="6">Glycoside hydrolase family 43 protein</fullName>
    </submittedName>
</protein>
<dbReference type="GO" id="GO:0005975">
    <property type="term" value="P:carbohydrate metabolic process"/>
    <property type="evidence" value="ECO:0007669"/>
    <property type="project" value="InterPro"/>
</dbReference>
<dbReference type="PANTHER" id="PTHR43301">
    <property type="entry name" value="ARABINAN ENDO-1,5-ALPHA-L-ARABINOSIDASE"/>
    <property type="match status" value="1"/>
</dbReference>
<reference evidence="6" key="2">
    <citation type="journal article" date="2021" name="PeerJ">
        <title>Extensive microbial diversity within the chicken gut microbiome revealed by metagenomics and culture.</title>
        <authorList>
            <person name="Gilroy R."/>
            <person name="Ravi A."/>
            <person name="Getino M."/>
            <person name="Pursley I."/>
            <person name="Horton D.L."/>
            <person name="Alikhan N.F."/>
            <person name="Baker D."/>
            <person name="Gharbi K."/>
            <person name="Hall N."/>
            <person name="Watson M."/>
            <person name="Adriaenssens E.M."/>
            <person name="Foster-Nyarko E."/>
            <person name="Jarju S."/>
            <person name="Secka A."/>
            <person name="Antonio M."/>
            <person name="Oren A."/>
            <person name="Chaudhuri R.R."/>
            <person name="La Ragione R."/>
            <person name="Hildebrand F."/>
            <person name="Pallen M.J."/>
        </authorList>
    </citation>
    <scope>NUCLEOTIDE SEQUENCE</scope>
    <source>
        <strain evidence="6">USAMLcec3-3695</strain>
    </source>
</reference>
<accession>A0A9D1MCY2</accession>
<evidence type="ECO:0000256" key="2">
    <source>
        <dbReference type="ARBA" id="ARBA00009865"/>
    </source>
</evidence>
<comment type="caution">
    <text evidence="6">The sequence shown here is derived from an EMBL/GenBank/DDBJ whole genome shotgun (WGS) entry which is preliminary data.</text>
</comment>
<evidence type="ECO:0000313" key="7">
    <source>
        <dbReference type="Proteomes" id="UP000824109"/>
    </source>
</evidence>
<dbReference type="AlphaFoldDB" id="A0A9D1MCY2"/>
<dbReference type="Pfam" id="PF04616">
    <property type="entry name" value="Glyco_hydro_43"/>
    <property type="match status" value="1"/>
</dbReference>
<dbReference type="GO" id="GO:0004553">
    <property type="term" value="F:hydrolase activity, hydrolyzing O-glycosyl compounds"/>
    <property type="evidence" value="ECO:0007669"/>
    <property type="project" value="InterPro"/>
</dbReference>
<keyword evidence="4 5" id="KW-0326">Glycosidase</keyword>
<dbReference type="SUPFAM" id="SSF75005">
    <property type="entry name" value="Arabinanase/levansucrase/invertase"/>
    <property type="match status" value="1"/>
</dbReference>
<dbReference type="EMBL" id="DVNB01000091">
    <property type="protein sequence ID" value="HIU57941.1"/>
    <property type="molecule type" value="Genomic_DNA"/>
</dbReference>
<dbReference type="PANTHER" id="PTHR43301:SF3">
    <property type="entry name" value="ARABINAN ENDO-1,5-ALPHA-L-ARABINOSIDASE A-RELATED"/>
    <property type="match status" value="1"/>
</dbReference>
<dbReference type="InterPro" id="IPR023296">
    <property type="entry name" value="Glyco_hydro_beta-prop_sf"/>
</dbReference>
<name>A0A9D1MCY2_9FIRM</name>
<dbReference type="Proteomes" id="UP000824109">
    <property type="component" value="Unassembled WGS sequence"/>
</dbReference>